<dbReference type="SMART" id="SM00729">
    <property type="entry name" value="Elp3"/>
    <property type="match status" value="1"/>
</dbReference>
<dbReference type="InterPro" id="IPR034466">
    <property type="entry name" value="Methyltransferase_Class_B"/>
</dbReference>
<dbReference type="PROSITE" id="PS51918">
    <property type="entry name" value="RADICAL_SAM"/>
    <property type="match status" value="1"/>
</dbReference>
<comment type="cofactor">
    <cofactor evidence="1">
        <name>[4Fe-4S] cluster</name>
        <dbReference type="ChEBI" id="CHEBI:49883"/>
    </cofactor>
</comment>
<evidence type="ECO:0000259" key="8">
    <source>
        <dbReference type="PROSITE" id="PS51918"/>
    </source>
</evidence>
<evidence type="ECO:0000256" key="6">
    <source>
        <dbReference type="ARBA" id="ARBA00023004"/>
    </source>
</evidence>
<evidence type="ECO:0000256" key="4">
    <source>
        <dbReference type="ARBA" id="ARBA00022691"/>
    </source>
</evidence>
<evidence type="ECO:0000313" key="9">
    <source>
        <dbReference type="EMBL" id="RII00702.1"/>
    </source>
</evidence>
<reference evidence="9 10" key="1">
    <citation type="submission" date="2018-08" db="EMBL/GenBank/DDBJ databases">
        <title>Draft genome of candidate division NPL-UPA2 bacterium Unc8 that adapted to ultra-basic serpentinizing groundwater.</title>
        <authorList>
            <person name="Ishii S."/>
            <person name="Suzuki S."/>
            <person name="Nealson K.H."/>
        </authorList>
    </citation>
    <scope>NUCLEOTIDE SEQUENCE [LARGE SCALE GENOMIC DNA]</scope>
    <source>
        <strain evidence="9">Unc8</strain>
    </source>
</reference>
<feature type="domain" description="Radical SAM core" evidence="8">
    <location>
        <begin position="180"/>
        <end position="410"/>
    </location>
</feature>
<accession>A0A399FZL4</accession>
<evidence type="ECO:0000313" key="10">
    <source>
        <dbReference type="Proteomes" id="UP000266287"/>
    </source>
</evidence>
<dbReference type="GO" id="GO:0051539">
    <property type="term" value="F:4 iron, 4 sulfur cluster binding"/>
    <property type="evidence" value="ECO:0007669"/>
    <property type="project" value="UniProtKB-KW"/>
</dbReference>
<evidence type="ECO:0000256" key="1">
    <source>
        <dbReference type="ARBA" id="ARBA00001966"/>
    </source>
</evidence>
<sequence length="455" mass="52664">MKYKNIKNALCIYPYRIELGRQGWGFCPPLGLECIAASIKEIVSKITIVDMRFEDTVAEFINDEIDLVCISKNWDFEEDLFCEILSKIPEYIMTIVGGRNATENVIELFNNHTNIDVIIRGDGEETIRELFESGSPRNIGGLSYRENGKIIHNQNRLSSSISDTIYPDRKLRRYKYKIKGIGTEFDTISGSRGCPFNCKFCTLKLNPYGTRREWSGRSPESVVTEIKTINADLIGFTDENLTHDMDRMGKICDLILKEKIKKKFIANARIDIARRPDVLFKMYRAGFRVLLLGIESTCDETLRFLNKGFTTSQIKEAFRTLRKFGIFYHGYFIIGNIGEDEKDMLRISEFAREIGLDSIALCRLRVDKYSPLRETIKERNGYHIGEDTRVYSDRYSVEKLGKITSQINYRFYSFFHILKISRKLIAGRIVTANTICRLVWHSIASAGKRRLRRRL</sequence>
<dbReference type="SUPFAM" id="SSF102114">
    <property type="entry name" value="Radical SAM enzymes"/>
    <property type="match status" value="1"/>
</dbReference>
<dbReference type="InterPro" id="IPR058240">
    <property type="entry name" value="rSAM_sf"/>
</dbReference>
<keyword evidence="5" id="KW-0479">Metal-binding</keyword>
<dbReference type="Proteomes" id="UP000266287">
    <property type="component" value="Unassembled WGS sequence"/>
</dbReference>
<dbReference type="AlphaFoldDB" id="A0A399FZL4"/>
<evidence type="ECO:0000256" key="5">
    <source>
        <dbReference type="ARBA" id="ARBA00022723"/>
    </source>
</evidence>
<dbReference type="GO" id="GO:0003824">
    <property type="term" value="F:catalytic activity"/>
    <property type="evidence" value="ECO:0007669"/>
    <property type="project" value="InterPro"/>
</dbReference>
<evidence type="ECO:0000256" key="7">
    <source>
        <dbReference type="ARBA" id="ARBA00023014"/>
    </source>
</evidence>
<keyword evidence="7" id="KW-0411">Iron-sulfur</keyword>
<dbReference type="SFLD" id="SFLDS00029">
    <property type="entry name" value="Radical_SAM"/>
    <property type="match status" value="1"/>
</dbReference>
<dbReference type="SFLD" id="SFLDG01082">
    <property type="entry name" value="B12-binding_domain_containing"/>
    <property type="match status" value="1"/>
</dbReference>
<keyword evidence="3" id="KW-0808">Transferase</keyword>
<dbReference type="PANTHER" id="PTHR43409:SF7">
    <property type="entry name" value="BLL1977 PROTEIN"/>
    <property type="match status" value="1"/>
</dbReference>
<dbReference type="Gene3D" id="3.40.50.280">
    <property type="entry name" value="Cobalamin-binding domain"/>
    <property type="match status" value="1"/>
</dbReference>
<dbReference type="Pfam" id="PF04055">
    <property type="entry name" value="Radical_SAM"/>
    <property type="match status" value="1"/>
</dbReference>
<evidence type="ECO:0000256" key="3">
    <source>
        <dbReference type="ARBA" id="ARBA00022679"/>
    </source>
</evidence>
<proteinExistence type="predicted"/>
<dbReference type="SFLD" id="SFLDG01123">
    <property type="entry name" value="methyltransferase_(Class_B)"/>
    <property type="match status" value="1"/>
</dbReference>
<organism evidence="9 10">
    <name type="scientific">candidate division NPL-UPA2 bacterium Unc8</name>
    <dbReference type="NCBI Taxonomy" id="1980939"/>
    <lineage>
        <taxon>Bacteria</taxon>
    </lineage>
</organism>
<keyword evidence="6" id="KW-0408">Iron</keyword>
<protein>
    <submittedName>
        <fullName evidence="9">Radical SAM protein</fullName>
    </submittedName>
</protein>
<dbReference type="InterPro" id="IPR006638">
    <property type="entry name" value="Elp3/MiaA/NifB-like_rSAM"/>
</dbReference>
<evidence type="ECO:0000256" key="2">
    <source>
        <dbReference type="ARBA" id="ARBA00022603"/>
    </source>
</evidence>
<dbReference type="GO" id="GO:0046872">
    <property type="term" value="F:metal ion binding"/>
    <property type="evidence" value="ECO:0007669"/>
    <property type="project" value="UniProtKB-KW"/>
</dbReference>
<comment type="caution">
    <text evidence="9">The sequence shown here is derived from an EMBL/GenBank/DDBJ whole genome shotgun (WGS) entry which is preliminary data.</text>
</comment>
<dbReference type="InterPro" id="IPR023404">
    <property type="entry name" value="rSAM_horseshoe"/>
</dbReference>
<keyword evidence="4" id="KW-0949">S-adenosyl-L-methionine</keyword>
<name>A0A399FZL4_UNCN2</name>
<dbReference type="Gene3D" id="3.80.30.20">
    <property type="entry name" value="tm_1862 like domain"/>
    <property type="match status" value="1"/>
</dbReference>
<dbReference type="EMBL" id="NDHY01000002">
    <property type="protein sequence ID" value="RII00702.1"/>
    <property type="molecule type" value="Genomic_DNA"/>
</dbReference>
<dbReference type="InterPro" id="IPR051198">
    <property type="entry name" value="BchE-like"/>
</dbReference>
<dbReference type="PANTHER" id="PTHR43409">
    <property type="entry name" value="ANAEROBIC MAGNESIUM-PROTOPORPHYRIN IX MONOMETHYL ESTER CYCLASE-RELATED"/>
    <property type="match status" value="1"/>
</dbReference>
<dbReference type="InterPro" id="IPR007197">
    <property type="entry name" value="rSAM"/>
</dbReference>
<gene>
    <name evidence="9" type="ORF">B9J77_01390</name>
</gene>
<keyword evidence="2" id="KW-0489">Methyltransferase</keyword>